<proteinExistence type="predicted"/>
<evidence type="ECO:0000313" key="1">
    <source>
        <dbReference type="EMBL" id="KAF7432206.1"/>
    </source>
</evidence>
<name>A0A834P8P7_VESPE</name>
<evidence type="ECO:0000313" key="2">
    <source>
        <dbReference type="Proteomes" id="UP000600918"/>
    </source>
</evidence>
<accession>A0A834P8P7</accession>
<sequence>MGDGCWALGAGVRVVEGNDALTMATSMKAAGSLRNVVLLRWGDFKSLSVQPFSKVFKGMVPRVVIL</sequence>
<comment type="caution">
    <text evidence="1">The sequence shown here is derived from an EMBL/GenBank/DDBJ whole genome shotgun (WGS) entry which is preliminary data.</text>
</comment>
<gene>
    <name evidence="1" type="ORF">H0235_005130</name>
</gene>
<reference evidence="1" key="1">
    <citation type="journal article" date="2020" name="G3 (Bethesda)">
        <title>High-Quality Assemblies for Three Invasive Social Wasps from the &lt;i&gt;Vespula&lt;/i&gt; Genus.</title>
        <authorList>
            <person name="Harrop T.W.R."/>
            <person name="Guhlin J."/>
            <person name="McLaughlin G.M."/>
            <person name="Permina E."/>
            <person name="Stockwell P."/>
            <person name="Gilligan J."/>
            <person name="Le Lec M.F."/>
            <person name="Gruber M.A.M."/>
            <person name="Quinn O."/>
            <person name="Lovegrove M."/>
            <person name="Duncan E.J."/>
            <person name="Remnant E.J."/>
            <person name="Van Eeckhoven J."/>
            <person name="Graham B."/>
            <person name="Knapp R.A."/>
            <person name="Langford K.W."/>
            <person name="Kronenberg Z."/>
            <person name="Press M.O."/>
            <person name="Eacker S.M."/>
            <person name="Wilson-Rankin E.E."/>
            <person name="Purcell J."/>
            <person name="Lester P.J."/>
            <person name="Dearden P.K."/>
        </authorList>
    </citation>
    <scope>NUCLEOTIDE SEQUENCE</scope>
    <source>
        <strain evidence="1">Volc-1</strain>
    </source>
</reference>
<dbReference type="Proteomes" id="UP000600918">
    <property type="component" value="Unassembled WGS sequence"/>
</dbReference>
<dbReference type="AlphaFoldDB" id="A0A834P8P7"/>
<protein>
    <submittedName>
        <fullName evidence="1">Uncharacterized protein</fullName>
    </submittedName>
</protein>
<organism evidence="1 2">
    <name type="scientific">Vespula pensylvanica</name>
    <name type="common">Western yellow jacket</name>
    <name type="synonym">Wasp</name>
    <dbReference type="NCBI Taxonomy" id="30213"/>
    <lineage>
        <taxon>Eukaryota</taxon>
        <taxon>Metazoa</taxon>
        <taxon>Ecdysozoa</taxon>
        <taxon>Arthropoda</taxon>
        <taxon>Hexapoda</taxon>
        <taxon>Insecta</taxon>
        <taxon>Pterygota</taxon>
        <taxon>Neoptera</taxon>
        <taxon>Endopterygota</taxon>
        <taxon>Hymenoptera</taxon>
        <taxon>Apocrita</taxon>
        <taxon>Aculeata</taxon>
        <taxon>Vespoidea</taxon>
        <taxon>Vespidae</taxon>
        <taxon>Vespinae</taxon>
        <taxon>Vespula</taxon>
    </lineage>
</organism>
<dbReference type="EMBL" id="JACSDY010000003">
    <property type="protein sequence ID" value="KAF7432206.1"/>
    <property type="molecule type" value="Genomic_DNA"/>
</dbReference>
<keyword evidence="2" id="KW-1185">Reference proteome</keyword>